<feature type="domain" description="AB hydrolase-1" evidence="1">
    <location>
        <begin position="61"/>
        <end position="165"/>
    </location>
</feature>
<dbReference type="Pfam" id="PF00561">
    <property type="entry name" value="Abhydrolase_1"/>
    <property type="match status" value="1"/>
</dbReference>
<proteinExistence type="predicted"/>
<keyword evidence="3" id="KW-1185">Reference proteome</keyword>
<reference evidence="2 3" key="1">
    <citation type="submission" date="2022-05" db="EMBL/GenBank/DDBJ databases">
        <title>Genome Sequencing of Bee-Associated Microbes.</title>
        <authorList>
            <person name="Dunlap C."/>
        </authorList>
    </citation>
    <scope>NUCLEOTIDE SEQUENCE [LARGE SCALE GENOMIC DNA]</scope>
    <source>
        <strain evidence="2 3">NRRL B-14421</strain>
    </source>
</reference>
<dbReference type="Proteomes" id="UP001527099">
    <property type="component" value="Unassembled WGS sequence"/>
</dbReference>
<dbReference type="GO" id="GO:0016787">
    <property type="term" value="F:hydrolase activity"/>
    <property type="evidence" value="ECO:0007669"/>
    <property type="project" value="UniProtKB-KW"/>
</dbReference>
<dbReference type="InterPro" id="IPR050266">
    <property type="entry name" value="AB_hydrolase_sf"/>
</dbReference>
<sequence>MTSMNDAATYLPVFKSSAGHAEFLNAYDRLMKFWPTDHETMEVETEFGSCHVIVSGPKEGKPVFMFHGMTGNSAMWYPTIEALSGFRTYCIDAPGDFGKSKARKRIRTSHDAVLWMDQIFDSLGYEKAAFIGHSMGGWFCSNYALARPERIERLTLLAPVATFLPIPLLKLLRYIYPAMLIPNRHRIERAWNWFCSKGYTLPPHVMDVVVAAYSHGRSQLPVIPRVIEPSAWKKLSAPVLFLVGEEEKIYDAGEVMKVVVGTLPSSTVGLIQGAGHCLILEKKGAVNKAIHDFMVS</sequence>
<dbReference type="Gene3D" id="3.40.50.1820">
    <property type="entry name" value="alpha/beta hydrolase"/>
    <property type="match status" value="1"/>
</dbReference>
<dbReference type="InterPro" id="IPR000073">
    <property type="entry name" value="AB_hydrolase_1"/>
</dbReference>
<evidence type="ECO:0000313" key="3">
    <source>
        <dbReference type="Proteomes" id="UP001527099"/>
    </source>
</evidence>
<evidence type="ECO:0000313" key="2">
    <source>
        <dbReference type="EMBL" id="MCY9691324.1"/>
    </source>
</evidence>
<protein>
    <submittedName>
        <fullName evidence="2">Alpha/beta hydrolase</fullName>
    </submittedName>
</protein>
<accession>A0ABT4G579</accession>
<dbReference type="RefSeq" id="WP_051253865.1">
    <property type="nucleotide sequence ID" value="NZ_JAMDMW010000131.1"/>
</dbReference>
<dbReference type="PANTHER" id="PTHR43798:SF33">
    <property type="entry name" value="HYDROLASE, PUTATIVE (AFU_ORTHOLOGUE AFUA_2G14860)-RELATED"/>
    <property type="match status" value="1"/>
</dbReference>
<dbReference type="SUPFAM" id="SSF53474">
    <property type="entry name" value="alpha/beta-Hydrolases"/>
    <property type="match status" value="1"/>
</dbReference>
<dbReference type="InterPro" id="IPR029058">
    <property type="entry name" value="AB_hydrolase_fold"/>
</dbReference>
<dbReference type="PANTHER" id="PTHR43798">
    <property type="entry name" value="MONOACYLGLYCEROL LIPASE"/>
    <property type="match status" value="1"/>
</dbReference>
<comment type="caution">
    <text evidence="2">The sequence shown here is derived from an EMBL/GenBank/DDBJ whole genome shotgun (WGS) entry which is preliminary data.</text>
</comment>
<evidence type="ECO:0000259" key="1">
    <source>
        <dbReference type="Pfam" id="PF00561"/>
    </source>
</evidence>
<keyword evidence="2" id="KW-0378">Hydrolase</keyword>
<organism evidence="2 3">
    <name type="scientific">Paenibacillus alginolyticus</name>
    <dbReference type="NCBI Taxonomy" id="59839"/>
    <lineage>
        <taxon>Bacteria</taxon>
        <taxon>Bacillati</taxon>
        <taxon>Bacillota</taxon>
        <taxon>Bacilli</taxon>
        <taxon>Bacillales</taxon>
        <taxon>Paenibacillaceae</taxon>
        <taxon>Paenibacillus</taxon>
    </lineage>
</organism>
<name>A0ABT4G579_9BACL</name>
<dbReference type="EMBL" id="JAMDMX010000001">
    <property type="protein sequence ID" value="MCY9691324.1"/>
    <property type="molecule type" value="Genomic_DNA"/>
</dbReference>
<gene>
    <name evidence="2" type="ORF">M5X19_00030</name>
</gene>